<dbReference type="EMBL" id="HACG01012472">
    <property type="protein sequence ID" value="CEK59337.1"/>
    <property type="molecule type" value="Transcribed_RNA"/>
</dbReference>
<accession>A0A0B6YT59</accession>
<sequence>MVLTFWLNSPPWQGIRRVGDPFQLTFDVEVAHNQSININLFVTASLSRW</sequence>
<proteinExistence type="predicted"/>
<reference evidence="1" key="1">
    <citation type="submission" date="2014-12" db="EMBL/GenBank/DDBJ databases">
        <title>Insight into the proteome of Arion vulgaris.</title>
        <authorList>
            <person name="Aradska J."/>
            <person name="Bulat T."/>
            <person name="Smidak R."/>
            <person name="Sarate P."/>
            <person name="Gangsoo J."/>
            <person name="Sialana F."/>
            <person name="Bilban M."/>
            <person name="Lubec G."/>
        </authorList>
    </citation>
    <scope>NUCLEOTIDE SEQUENCE</scope>
    <source>
        <tissue evidence="1">Skin</tissue>
    </source>
</reference>
<evidence type="ECO:0000313" key="1">
    <source>
        <dbReference type="EMBL" id="CEK59337.1"/>
    </source>
</evidence>
<dbReference type="AlphaFoldDB" id="A0A0B6YT59"/>
<gene>
    <name evidence="1" type="primary">ORF35991</name>
</gene>
<name>A0A0B6YT59_9EUPU</name>
<protein>
    <submittedName>
        <fullName evidence="1">Uncharacterized protein</fullName>
    </submittedName>
</protein>
<organism evidence="1">
    <name type="scientific">Arion vulgaris</name>
    <dbReference type="NCBI Taxonomy" id="1028688"/>
    <lineage>
        <taxon>Eukaryota</taxon>
        <taxon>Metazoa</taxon>
        <taxon>Spiralia</taxon>
        <taxon>Lophotrochozoa</taxon>
        <taxon>Mollusca</taxon>
        <taxon>Gastropoda</taxon>
        <taxon>Heterobranchia</taxon>
        <taxon>Euthyneura</taxon>
        <taxon>Panpulmonata</taxon>
        <taxon>Eupulmonata</taxon>
        <taxon>Stylommatophora</taxon>
        <taxon>Helicina</taxon>
        <taxon>Arionoidea</taxon>
        <taxon>Arionidae</taxon>
        <taxon>Arion</taxon>
    </lineage>
</organism>